<feature type="transmembrane region" description="Helical" evidence="1">
    <location>
        <begin position="94"/>
        <end position="112"/>
    </location>
</feature>
<organism evidence="2 3">
    <name type="scientific">Spongiactinospora gelatinilytica</name>
    <dbReference type="NCBI Taxonomy" id="2666298"/>
    <lineage>
        <taxon>Bacteria</taxon>
        <taxon>Bacillati</taxon>
        <taxon>Actinomycetota</taxon>
        <taxon>Actinomycetes</taxon>
        <taxon>Streptosporangiales</taxon>
        <taxon>Streptosporangiaceae</taxon>
        <taxon>Spongiactinospora</taxon>
    </lineage>
</organism>
<comment type="caution">
    <text evidence="2">The sequence shown here is derived from an EMBL/GenBank/DDBJ whole genome shotgun (WGS) entry which is preliminary data.</text>
</comment>
<protein>
    <submittedName>
        <fullName evidence="2">Uncharacterized protein</fullName>
    </submittedName>
</protein>
<keyword evidence="1" id="KW-1133">Transmembrane helix</keyword>
<feature type="transmembrane region" description="Helical" evidence="1">
    <location>
        <begin position="12"/>
        <end position="35"/>
    </location>
</feature>
<gene>
    <name evidence="2" type="ORF">C1I98_15180</name>
</gene>
<reference evidence="2 3" key="1">
    <citation type="submission" date="2018-01" db="EMBL/GenBank/DDBJ databases">
        <title>Draft genome sequence of Sphaerisporangium sp. 7K107.</title>
        <authorList>
            <person name="Sahin N."/>
            <person name="Saygin H."/>
            <person name="Ay H."/>
        </authorList>
    </citation>
    <scope>NUCLEOTIDE SEQUENCE [LARGE SCALE GENOMIC DNA]</scope>
    <source>
        <strain evidence="2 3">7K107</strain>
    </source>
</reference>
<evidence type="ECO:0000313" key="2">
    <source>
        <dbReference type="EMBL" id="PZG45893.1"/>
    </source>
</evidence>
<dbReference type="Proteomes" id="UP000248544">
    <property type="component" value="Unassembled WGS sequence"/>
</dbReference>
<keyword evidence="1" id="KW-0812">Transmembrane</keyword>
<keyword evidence="1" id="KW-0472">Membrane</keyword>
<dbReference type="EMBL" id="POUA01000102">
    <property type="protein sequence ID" value="PZG45893.1"/>
    <property type="molecule type" value="Genomic_DNA"/>
</dbReference>
<proteinExistence type="predicted"/>
<evidence type="ECO:0000256" key="1">
    <source>
        <dbReference type="SAM" id="Phobius"/>
    </source>
</evidence>
<keyword evidence="3" id="KW-1185">Reference proteome</keyword>
<sequence>MTWPQHPILTKITAATALAAFLAGIPAVLLTFFWPIDLPTADDLATPGEPVVIEALLLAVVWTCWTLFTWAVLTEVIGAIRNRPSRIRLPFQRLAAYLITAITVTATAPIAAPRG</sequence>
<evidence type="ECO:0000313" key="3">
    <source>
        <dbReference type="Proteomes" id="UP000248544"/>
    </source>
</evidence>
<feature type="non-terminal residue" evidence="2">
    <location>
        <position position="115"/>
    </location>
</feature>
<feature type="transmembrane region" description="Helical" evidence="1">
    <location>
        <begin position="55"/>
        <end position="73"/>
    </location>
</feature>
<accession>A0A2W2GCY9</accession>
<dbReference type="AlphaFoldDB" id="A0A2W2GCY9"/>
<name>A0A2W2GCY9_9ACTN</name>